<dbReference type="EMBL" id="JARGDH010000003">
    <property type="protein sequence ID" value="KAL0272805.1"/>
    <property type="molecule type" value="Genomic_DNA"/>
</dbReference>
<name>A0AAW2HSA2_9NEOP</name>
<organism evidence="1">
    <name type="scientific">Menopon gallinae</name>
    <name type="common">poultry shaft louse</name>
    <dbReference type="NCBI Taxonomy" id="328185"/>
    <lineage>
        <taxon>Eukaryota</taxon>
        <taxon>Metazoa</taxon>
        <taxon>Ecdysozoa</taxon>
        <taxon>Arthropoda</taxon>
        <taxon>Hexapoda</taxon>
        <taxon>Insecta</taxon>
        <taxon>Pterygota</taxon>
        <taxon>Neoptera</taxon>
        <taxon>Paraneoptera</taxon>
        <taxon>Psocodea</taxon>
        <taxon>Troctomorpha</taxon>
        <taxon>Phthiraptera</taxon>
        <taxon>Amblycera</taxon>
        <taxon>Menoponidae</taxon>
        <taxon>Menopon</taxon>
    </lineage>
</organism>
<sequence length="170" mass="18824">MAFLFFRDYSESESPFRGVPPLVFLEDSDRTVSDDEELSGSYGINPPRITFLSPVLEGSKLEDTSSELSSLPVDGRIEFCGCESYPSSVDQTTYVCEDEPTRWIICFVVKVSVTRAAEISGTTSMSIRKEVEALICARDGGISRMCDGQIFVYFKSMQLWNSSSSSLSAD</sequence>
<accession>A0AAW2HSA2</accession>
<dbReference type="AlphaFoldDB" id="A0AAW2HSA2"/>
<protein>
    <submittedName>
        <fullName evidence="1">Uncharacterized protein</fullName>
    </submittedName>
</protein>
<comment type="caution">
    <text evidence="1">The sequence shown here is derived from an EMBL/GenBank/DDBJ whole genome shotgun (WGS) entry which is preliminary data.</text>
</comment>
<evidence type="ECO:0000313" key="1">
    <source>
        <dbReference type="EMBL" id="KAL0272805.1"/>
    </source>
</evidence>
<proteinExistence type="predicted"/>
<reference evidence="1" key="1">
    <citation type="journal article" date="2024" name="Gigascience">
        <title>Chromosome-level genome of the poultry shaft louse Menopon gallinae provides insight into the host-switching and adaptive evolution of parasitic lice.</title>
        <authorList>
            <person name="Xu Y."/>
            <person name="Ma L."/>
            <person name="Liu S."/>
            <person name="Liang Y."/>
            <person name="Liu Q."/>
            <person name="He Z."/>
            <person name="Tian L."/>
            <person name="Duan Y."/>
            <person name="Cai W."/>
            <person name="Li H."/>
            <person name="Song F."/>
        </authorList>
    </citation>
    <scope>NUCLEOTIDE SEQUENCE</scope>
    <source>
        <strain evidence="1">Cailab_2023a</strain>
    </source>
</reference>
<gene>
    <name evidence="1" type="ORF">PYX00_005640</name>
</gene>